<dbReference type="EC" id="4.1.1.48" evidence="8"/>
<dbReference type="InterPro" id="IPR013785">
    <property type="entry name" value="Aldolase_TIM"/>
</dbReference>
<dbReference type="PANTHER" id="PTHR22854">
    <property type="entry name" value="TRYPTOPHAN BIOSYNTHESIS PROTEIN"/>
    <property type="match status" value="1"/>
</dbReference>
<keyword evidence="11" id="KW-1185">Reference proteome</keyword>
<comment type="similarity">
    <text evidence="8">Belongs to the TrpC family.</text>
</comment>
<organism evidence="10 11">
    <name type="scientific">Breznakibacter xylanolyticus</name>
    <dbReference type="NCBI Taxonomy" id="990"/>
    <lineage>
        <taxon>Bacteria</taxon>
        <taxon>Pseudomonadati</taxon>
        <taxon>Bacteroidota</taxon>
        <taxon>Bacteroidia</taxon>
        <taxon>Marinilabiliales</taxon>
        <taxon>Marinilabiliaceae</taxon>
        <taxon>Breznakibacter</taxon>
    </lineage>
</organism>
<dbReference type="InterPro" id="IPR045186">
    <property type="entry name" value="Indole-3-glycerol_P_synth"/>
</dbReference>
<keyword evidence="6 8" id="KW-0057">Aromatic amino acid biosynthesis</keyword>
<keyword evidence="4 8" id="KW-0210">Decarboxylase</keyword>
<gene>
    <name evidence="8" type="primary">trpC</name>
    <name evidence="10" type="ORF">LX69_01447</name>
</gene>
<evidence type="ECO:0000256" key="5">
    <source>
        <dbReference type="ARBA" id="ARBA00022822"/>
    </source>
</evidence>
<keyword evidence="3 8" id="KW-0028">Amino-acid biosynthesis</keyword>
<keyword evidence="5 8" id="KW-0822">Tryptophan biosynthesis</keyword>
<dbReference type="Pfam" id="PF00218">
    <property type="entry name" value="IGPS"/>
    <property type="match status" value="1"/>
</dbReference>
<dbReference type="AlphaFoldDB" id="A0A2W7NB92"/>
<dbReference type="GO" id="GO:0000162">
    <property type="term" value="P:L-tryptophan biosynthetic process"/>
    <property type="evidence" value="ECO:0007669"/>
    <property type="project" value="UniProtKB-UniRule"/>
</dbReference>
<dbReference type="EMBL" id="QKZK01000009">
    <property type="protein sequence ID" value="PZX17398.1"/>
    <property type="molecule type" value="Genomic_DNA"/>
</dbReference>
<comment type="pathway">
    <text evidence="2 8">Amino-acid biosynthesis; L-tryptophan biosynthesis; L-tryptophan from chorismate: step 4/5.</text>
</comment>
<evidence type="ECO:0000256" key="4">
    <source>
        <dbReference type="ARBA" id="ARBA00022793"/>
    </source>
</evidence>
<dbReference type="NCBIfam" id="NF001377">
    <property type="entry name" value="PRK00278.2-4"/>
    <property type="match status" value="1"/>
</dbReference>
<dbReference type="HAMAP" id="MF_00134_B">
    <property type="entry name" value="IGPS_B"/>
    <property type="match status" value="1"/>
</dbReference>
<evidence type="ECO:0000256" key="6">
    <source>
        <dbReference type="ARBA" id="ARBA00023141"/>
    </source>
</evidence>
<dbReference type="RefSeq" id="WP_111445126.1">
    <property type="nucleotide sequence ID" value="NZ_QKZK01000009.1"/>
</dbReference>
<sequence length="260" mass="28565">MTILDKIIARKKEEVAAAKAAVSIKDLEDSKYFELDCPSLKAFLQDPAKTGIIAEFKRQSPSKGIINDTALVPDVTRGYEAAGASGISILTDTDFFGGCYADLSLGRDSVEIPILRKDFMIDTYQVYEAKSMGASAILLIAAVLTDARARELGSLAKAMGMDVLMEVHNREELDLVNHYVDIVGVNNRDLKTFEVSLENSVKLASYMPADTVKISESGIYTVEDIRYLRSHGFQGFLIGENFMREADPGKACVEFSAKLR</sequence>
<dbReference type="Gene3D" id="3.20.20.70">
    <property type="entry name" value="Aldolase class I"/>
    <property type="match status" value="1"/>
</dbReference>
<dbReference type="InterPro" id="IPR013798">
    <property type="entry name" value="Indole-3-glycerol_P_synth_dom"/>
</dbReference>
<dbReference type="FunFam" id="3.20.20.70:FF:000024">
    <property type="entry name" value="Indole-3-glycerol phosphate synthase"/>
    <property type="match status" value="1"/>
</dbReference>
<reference evidence="10 11" key="1">
    <citation type="submission" date="2018-06" db="EMBL/GenBank/DDBJ databases">
        <title>Genomic Encyclopedia of Archaeal and Bacterial Type Strains, Phase II (KMG-II): from individual species to whole genera.</title>
        <authorList>
            <person name="Goeker M."/>
        </authorList>
    </citation>
    <scope>NUCLEOTIDE SEQUENCE [LARGE SCALE GENOMIC DNA]</scope>
    <source>
        <strain evidence="10 11">DSM 6779</strain>
    </source>
</reference>
<evidence type="ECO:0000256" key="1">
    <source>
        <dbReference type="ARBA" id="ARBA00001633"/>
    </source>
</evidence>
<evidence type="ECO:0000313" key="11">
    <source>
        <dbReference type="Proteomes" id="UP000249239"/>
    </source>
</evidence>
<dbReference type="GO" id="GO:0004425">
    <property type="term" value="F:indole-3-glycerol-phosphate synthase activity"/>
    <property type="evidence" value="ECO:0007669"/>
    <property type="project" value="UniProtKB-UniRule"/>
</dbReference>
<dbReference type="CDD" id="cd00331">
    <property type="entry name" value="IGPS"/>
    <property type="match status" value="1"/>
</dbReference>
<proteinExistence type="inferred from homology"/>
<accession>A0A2W7NB92</accession>
<evidence type="ECO:0000256" key="7">
    <source>
        <dbReference type="ARBA" id="ARBA00023239"/>
    </source>
</evidence>
<dbReference type="SUPFAM" id="SSF51366">
    <property type="entry name" value="Ribulose-phoshate binding barrel"/>
    <property type="match status" value="1"/>
</dbReference>
<feature type="domain" description="Indole-3-glycerol phosphate synthase" evidence="9">
    <location>
        <begin position="4"/>
        <end position="252"/>
    </location>
</feature>
<keyword evidence="7 8" id="KW-0456">Lyase</keyword>
<evidence type="ECO:0000259" key="9">
    <source>
        <dbReference type="Pfam" id="PF00218"/>
    </source>
</evidence>
<dbReference type="PANTHER" id="PTHR22854:SF2">
    <property type="entry name" value="INDOLE-3-GLYCEROL-PHOSPHATE SYNTHASE"/>
    <property type="match status" value="1"/>
</dbReference>
<evidence type="ECO:0000256" key="3">
    <source>
        <dbReference type="ARBA" id="ARBA00022605"/>
    </source>
</evidence>
<evidence type="ECO:0000256" key="2">
    <source>
        <dbReference type="ARBA" id="ARBA00004696"/>
    </source>
</evidence>
<dbReference type="OrthoDB" id="9804217at2"/>
<dbReference type="Proteomes" id="UP000249239">
    <property type="component" value="Unassembled WGS sequence"/>
</dbReference>
<dbReference type="UniPathway" id="UPA00035">
    <property type="reaction ID" value="UER00043"/>
</dbReference>
<comment type="catalytic activity">
    <reaction evidence="1 8">
        <text>1-(2-carboxyphenylamino)-1-deoxy-D-ribulose 5-phosphate + H(+) = (1S,2R)-1-C-(indol-3-yl)glycerol 3-phosphate + CO2 + H2O</text>
        <dbReference type="Rhea" id="RHEA:23476"/>
        <dbReference type="ChEBI" id="CHEBI:15377"/>
        <dbReference type="ChEBI" id="CHEBI:15378"/>
        <dbReference type="ChEBI" id="CHEBI:16526"/>
        <dbReference type="ChEBI" id="CHEBI:58613"/>
        <dbReference type="ChEBI" id="CHEBI:58866"/>
        <dbReference type="EC" id="4.1.1.48"/>
    </reaction>
</comment>
<evidence type="ECO:0000256" key="8">
    <source>
        <dbReference type="HAMAP-Rule" id="MF_00134"/>
    </source>
</evidence>
<evidence type="ECO:0000313" key="10">
    <source>
        <dbReference type="EMBL" id="PZX17398.1"/>
    </source>
</evidence>
<dbReference type="InterPro" id="IPR011060">
    <property type="entry name" value="RibuloseP-bd_barrel"/>
</dbReference>
<dbReference type="GO" id="GO:0004640">
    <property type="term" value="F:phosphoribosylanthranilate isomerase activity"/>
    <property type="evidence" value="ECO:0007669"/>
    <property type="project" value="TreeGrafter"/>
</dbReference>
<name>A0A2W7NB92_9BACT</name>
<comment type="caution">
    <text evidence="10">The sequence shown here is derived from an EMBL/GenBank/DDBJ whole genome shotgun (WGS) entry which is preliminary data.</text>
</comment>
<protein>
    <recommendedName>
        <fullName evidence="8">Indole-3-glycerol phosphate synthase</fullName>
        <shortName evidence="8">IGPS</shortName>
        <ecNumber evidence="8">4.1.1.48</ecNumber>
    </recommendedName>
</protein>